<keyword evidence="6" id="KW-0915">Sodium</keyword>
<accession>A0A1N6IB41</accession>
<keyword evidence="13" id="KW-1185">Reference proteome</keyword>
<keyword evidence="3" id="KW-1003">Cell membrane</keyword>
<keyword evidence="5 10" id="KW-1133">Transmembrane helix</keyword>
<feature type="transmembrane region" description="Helical" evidence="10">
    <location>
        <begin position="182"/>
        <end position="203"/>
    </location>
</feature>
<feature type="transmembrane region" description="Helical" evidence="10">
    <location>
        <begin position="88"/>
        <end position="108"/>
    </location>
</feature>
<feature type="transmembrane region" description="Helical" evidence="10">
    <location>
        <begin position="29"/>
        <end position="50"/>
    </location>
</feature>
<dbReference type="Pfam" id="PF00999">
    <property type="entry name" value="Na_H_Exchanger"/>
    <property type="match status" value="2"/>
</dbReference>
<dbReference type="OrthoDB" id="57886at2"/>
<dbReference type="RefSeq" id="WP_074261970.1">
    <property type="nucleotide sequence ID" value="NZ_FSRJ01000006.1"/>
</dbReference>
<feature type="transmembrane region" description="Helical" evidence="10">
    <location>
        <begin position="432"/>
        <end position="453"/>
    </location>
</feature>
<protein>
    <submittedName>
        <fullName evidence="12">Monovalent cation:H+ antiporter, CPA1 family</fullName>
    </submittedName>
</protein>
<name>A0A1N6IB41_9MICO</name>
<keyword evidence="9" id="KW-0739">Sodium transport</keyword>
<evidence type="ECO:0000256" key="1">
    <source>
        <dbReference type="ARBA" id="ARBA00004651"/>
    </source>
</evidence>
<sequence>MPVELLVVVIAGVFVVVFANSLSKRTGVAGPLILLAVGVAVSLIPAVSAVSIAPALILTGVLPPLLFSAAVSAPAIEFRRDFSAISGLSVLLVIISSLVLGCFFFWAIPEIGFPLAVALGAILSPTDAVATSIVRKLGVPRRVVTVLEGESLLNDATALVLLRTAIVAAASGFSLLTTLGSLAWAVVSAIVIGTLAGLVALRLRAWTTSATANTALGLTVPYLAFLPTEAVGGSGLVAAVAAGVVCGQGAVRWLTPEQRISDKLNWRTIAFLLEGAVFLVMGLQLYGIVQNNLAADEGLLRGIWIAALAFVILVVVRAAYVIPMLSAHSARVKRSVRSQLDASATSITKPADAAANRHRRLSSLPGAAAAAERKRSPKRIGRMRADIDYFDASPLTWKHNTIIIWAGMRGAVTLAAAQTLPDDAPNRDLLVFIAFLVAAGSLLLQGLTLPALARLLRLRSAGEGGLPRAEIRVIDSELRAAAEGAIAGGTLLRPDRTRFAHELYSLPRSRFVAPLDPTDAQGGPDALEFELALVRVMRARLHELGRSGRHSTSALRYVLDELDAYEISVKLHLESEK</sequence>
<feature type="transmembrane region" description="Helical" evidence="10">
    <location>
        <begin position="301"/>
        <end position="325"/>
    </location>
</feature>
<evidence type="ECO:0000256" key="5">
    <source>
        <dbReference type="ARBA" id="ARBA00022989"/>
    </source>
</evidence>
<dbReference type="InterPro" id="IPR006153">
    <property type="entry name" value="Cation/H_exchanger_TM"/>
</dbReference>
<keyword evidence="2" id="KW-0813">Transport</keyword>
<keyword evidence="8 10" id="KW-0472">Membrane</keyword>
<reference evidence="13" key="1">
    <citation type="submission" date="2016-11" db="EMBL/GenBank/DDBJ databases">
        <authorList>
            <person name="Varghese N."/>
            <person name="Submissions S."/>
        </authorList>
    </citation>
    <scope>NUCLEOTIDE SEQUENCE [LARGE SCALE GENOMIC DNA]</scope>
    <source>
        <strain evidence="13">DSM 8595</strain>
    </source>
</reference>
<dbReference type="GO" id="GO:0051453">
    <property type="term" value="P:regulation of intracellular pH"/>
    <property type="evidence" value="ECO:0007669"/>
    <property type="project" value="TreeGrafter"/>
</dbReference>
<dbReference type="AlphaFoldDB" id="A0A1N6IB41"/>
<gene>
    <name evidence="12" type="ORF">SAMN05443544_3855</name>
</gene>
<dbReference type="STRING" id="232089.SAMN05443544_3855"/>
<feature type="transmembrane region" description="Helical" evidence="10">
    <location>
        <begin position="6"/>
        <end position="22"/>
    </location>
</feature>
<dbReference type="GO" id="GO:0015386">
    <property type="term" value="F:potassium:proton antiporter activity"/>
    <property type="evidence" value="ECO:0007669"/>
    <property type="project" value="TreeGrafter"/>
</dbReference>
<dbReference type="EMBL" id="FSRJ01000006">
    <property type="protein sequence ID" value="SIO29242.1"/>
    <property type="molecule type" value="Genomic_DNA"/>
</dbReference>
<dbReference type="GO" id="GO:0098719">
    <property type="term" value="P:sodium ion import across plasma membrane"/>
    <property type="evidence" value="ECO:0007669"/>
    <property type="project" value="TreeGrafter"/>
</dbReference>
<evidence type="ECO:0000256" key="6">
    <source>
        <dbReference type="ARBA" id="ARBA00023053"/>
    </source>
</evidence>
<evidence type="ECO:0000313" key="12">
    <source>
        <dbReference type="EMBL" id="SIO29242.1"/>
    </source>
</evidence>
<evidence type="ECO:0000256" key="4">
    <source>
        <dbReference type="ARBA" id="ARBA00022692"/>
    </source>
</evidence>
<comment type="subcellular location">
    <subcellularLocation>
        <location evidence="1">Cell membrane</location>
        <topology evidence="1">Multi-pass membrane protein</topology>
    </subcellularLocation>
</comment>
<evidence type="ECO:0000259" key="11">
    <source>
        <dbReference type="Pfam" id="PF00999"/>
    </source>
</evidence>
<organism evidence="12 13">
    <name type="scientific">Agromyces cerinus subsp. cerinus</name>
    <dbReference type="NCBI Taxonomy" id="232089"/>
    <lineage>
        <taxon>Bacteria</taxon>
        <taxon>Bacillati</taxon>
        <taxon>Actinomycetota</taxon>
        <taxon>Actinomycetes</taxon>
        <taxon>Micrococcales</taxon>
        <taxon>Microbacteriaceae</taxon>
        <taxon>Agromyces</taxon>
    </lineage>
</organism>
<feature type="transmembrane region" description="Helical" evidence="10">
    <location>
        <begin position="56"/>
        <end position="76"/>
    </location>
</feature>
<feature type="transmembrane region" description="Helical" evidence="10">
    <location>
        <begin position="156"/>
        <end position="176"/>
    </location>
</feature>
<proteinExistence type="predicted"/>
<evidence type="ECO:0000256" key="8">
    <source>
        <dbReference type="ARBA" id="ARBA00023136"/>
    </source>
</evidence>
<feature type="domain" description="Cation/H+ exchanger transmembrane" evidence="11">
    <location>
        <begin position="15"/>
        <end position="328"/>
    </location>
</feature>
<evidence type="ECO:0000256" key="10">
    <source>
        <dbReference type="SAM" id="Phobius"/>
    </source>
</evidence>
<dbReference type="PANTHER" id="PTHR10110:SF86">
    <property type="entry name" value="SODIUM_HYDROGEN EXCHANGER 7"/>
    <property type="match status" value="1"/>
</dbReference>
<dbReference type="PANTHER" id="PTHR10110">
    <property type="entry name" value="SODIUM/HYDROGEN EXCHANGER"/>
    <property type="match status" value="1"/>
</dbReference>
<keyword evidence="4 10" id="KW-0812">Transmembrane</keyword>
<feature type="transmembrane region" description="Helical" evidence="10">
    <location>
        <begin position="266"/>
        <end position="289"/>
    </location>
</feature>
<dbReference type="Proteomes" id="UP000184699">
    <property type="component" value="Unassembled WGS sequence"/>
</dbReference>
<feature type="transmembrane region" description="Helical" evidence="10">
    <location>
        <begin position="234"/>
        <end position="254"/>
    </location>
</feature>
<evidence type="ECO:0000256" key="2">
    <source>
        <dbReference type="ARBA" id="ARBA00022448"/>
    </source>
</evidence>
<feature type="domain" description="Cation/H+ exchanger transmembrane" evidence="11">
    <location>
        <begin position="394"/>
        <end position="453"/>
    </location>
</feature>
<evidence type="ECO:0000256" key="3">
    <source>
        <dbReference type="ARBA" id="ARBA00022475"/>
    </source>
</evidence>
<evidence type="ECO:0000313" key="13">
    <source>
        <dbReference type="Proteomes" id="UP000184699"/>
    </source>
</evidence>
<evidence type="ECO:0000256" key="9">
    <source>
        <dbReference type="ARBA" id="ARBA00023201"/>
    </source>
</evidence>
<evidence type="ECO:0000256" key="7">
    <source>
        <dbReference type="ARBA" id="ARBA00023065"/>
    </source>
</evidence>
<dbReference type="GO" id="GO:0005886">
    <property type="term" value="C:plasma membrane"/>
    <property type="evidence" value="ECO:0007669"/>
    <property type="project" value="UniProtKB-SubCell"/>
</dbReference>
<dbReference type="InterPro" id="IPR018422">
    <property type="entry name" value="Cation/H_exchanger_CPA1"/>
</dbReference>
<keyword evidence="7" id="KW-0406">Ion transport</keyword>
<dbReference type="GO" id="GO:0015385">
    <property type="term" value="F:sodium:proton antiporter activity"/>
    <property type="evidence" value="ECO:0007669"/>
    <property type="project" value="InterPro"/>
</dbReference>
<dbReference type="Gene3D" id="6.10.140.1330">
    <property type="match status" value="1"/>
</dbReference>